<gene>
    <name evidence="3" type="ORF">FOZ60_014938</name>
</gene>
<evidence type="ECO:0000313" key="4">
    <source>
        <dbReference type="Proteomes" id="UP000541610"/>
    </source>
</evidence>
<proteinExistence type="predicted"/>
<evidence type="ECO:0000256" key="1">
    <source>
        <dbReference type="SAM" id="MobiDB-lite"/>
    </source>
</evidence>
<evidence type="ECO:0000259" key="2">
    <source>
        <dbReference type="Pfam" id="PF23088"/>
    </source>
</evidence>
<dbReference type="OrthoDB" id="4369127at2759"/>
<feature type="domain" description="DUF7047" evidence="2">
    <location>
        <begin position="187"/>
        <end position="244"/>
    </location>
</feature>
<dbReference type="InterPro" id="IPR055475">
    <property type="entry name" value="DUF7047"/>
</dbReference>
<dbReference type="Proteomes" id="UP000541610">
    <property type="component" value="Unassembled WGS sequence"/>
</dbReference>
<feature type="compositionally biased region" description="Low complexity" evidence="1">
    <location>
        <begin position="817"/>
        <end position="826"/>
    </location>
</feature>
<dbReference type="Pfam" id="PF23088">
    <property type="entry name" value="DUF7047"/>
    <property type="match status" value="1"/>
</dbReference>
<comment type="caution">
    <text evidence="3">The sequence shown here is derived from an EMBL/GenBank/DDBJ whole genome shotgun (WGS) entry which is preliminary data.</text>
</comment>
<dbReference type="SUPFAM" id="SSF56672">
    <property type="entry name" value="DNA/RNA polymerases"/>
    <property type="match status" value="1"/>
</dbReference>
<reference evidence="3 4" key="1">
    <citation type="submission" date="2020-04" db="EMBL/GenBank/DDBJ databases">
        <title>Perkinsus olseni comparative genomics.</title>
        <authorList>
            <person name="Bogema D.R."/>
        </authorList>
    </citation>
    <scope>NUCLEOTIDE SEQUENCE [LARGE SCALE GENOMIC DNA]</scope>
    <source>
        <strain evidence="3">00978-12</strain>
    </source>
</reference>
<organism evidence="3 4">
    <name type="scientific">Perkinsus olseni</name>
    <name type="common">Perkinsus atlanticus</name>
    <dbReference type="NCBI Taxonomy" id="32597"/>
    <lineage>
        <taxon>Eukaryota</taxon>
        <taxon>Sar</taxon>
        <taxon>Alveolata</taxon>
        <taxon>Perkinsozoa</taxon>
        <taxon>Perkinsea</taxon>
        <taxon>Perkinsida</taxon>
        <taxon>Perkinsidae</taxon>
        <taxon>Perkinsus</taxon>
    </lineage>
</organism>
<dbReference type="AlphaFoldDB" id="A0A7J6N6U0"/>
<dbReference type="InterPro" id="IPR043502">
    <property type="entry name" value="DNA/RNA_pol_sf"/>
</dbReference>
<dbReference type="EMBL" id="JABANP010000722">
    <property type="protein sequence ID" value="KAF4679535.1"/>
    <property type="molecule type" value="Genomic_DNA"/>
</dbReference>
<accession>A0A7J6N6U0</accession>
<feature type="non-terminal residue" evidence="3">
    <location>
        <position position="1"/>
    </location>
</feature>
<protein>
    <recommendedName>
        <fullName evidence="2">DUF7047 domain-containing protein</fullName>
    </recommendedName>
</protein>
<sequence length="826" mass="92167">MKGVPNIACTSPGVYQLSLTLLNKYLVNGPIRDMVNCVDTLHKWRSVTKGYTLDVTKCCYTVRMCPSLYNATLWCLLCTKGGHCCDHLLTQGCSLSYLSFIDDVIIEEEDDVEVPVNESGQLQYALPAVVAVRKALAKANMYRKPAQIIGAPHSRVLGLDLHIQDSVVCWIRRQDQSLDVDLCGSVTKRDVARWCSRLVGHVPIAGWLRPRVASLLRVVSRKPWDEELDAFLLDLVRYIAEKLEEVGDPARGAWLCPSPLSRYPEGNKLYHWHIHRDASNAAMGAVLAYGPSDGPLTVVRNASWLLDRRALLRHVNVNELCGAARALACATPFIGGHVHLHVDNECVRAWMEKFVRGEAVKKGGFAGIATKLVGDELILDLGAVVEAQYDDDILFKVRRALREGRSFPEDVPVDLQQVAISFEIDDVDILVRRYDAAYQGKEVVVPVLPAQLLAELVHFVHGLLCHVGMRRTLEEITGMVWFSKTCDITTEMLQSCDICVRKTKPLLVKHDVGLFSPTLLREATPWSIVCADIVYLPPGVPYLSQQCVVSKFACLCKISGEDVKSVAVAFEEVWRVIDRAVSKVMKAYNSTVHSVTHRIAVEVLELDPIGKASDRVEWERLVNNAVKLAEEKLQRTVPVDTVRYDTHPDTAIGQLERIVREVWSKGYSVVAIFIDIEDVLDKRSTWSTLRGGVTPPWIFNAFMLTFERPISLWLTVIYADDGVILFRYTDALSIQGSGVFGNDHKVLVLLRLMEKEDKVVRLQHRQARTINEVASVAKKGPESLKVLPDFLEKQDDEKLEDTDSDADGDQGNDDNDAASSSARAAV</sequence>
<feature type="region of interest" description="Disordered" evidence="1">
    <location>
        <begin position="795"/>
        <end position="826"/>
    </location>
</feature>
<feature type="compositionally biased region" description="Acidic residues" evidence="1">
    <location>
        <begin position="797"/>
        <end position="816"/>
    </location>
</feature>
<name>A0A7J6N6U0_PEROL</name>
<evidence type="ECO:0000313" key="3">
    <source>
        <dbReference type="EMBL" id="KAF4679535.1"/>
    </source>
</evidence>